<evidence type="ECO:0000259" key="1">
    <source>
        <dbReference type="Pfam" id="PF12706"/>
    </source>
</evidence>
<dbReference type="RefSeq" id="XP_018297629.1">
    <property type="nucleotide sequence ID" value="XM_018434674.1"/>
</dbReference>
<dbReference type="VEuPathDB" id="FungiDB:PHYBLDRAFT_162646"/>
<dbReference type="GeneID" id="28995580"/>
<sequence>MATLVEIVFIGTGTSAGVPNINCLTHPKTICTVCRSAITAEGRKNMRKNTAMVVRFKRNGDKPTDRVRNVLIDCGKTFYGSAIEIFSRYGIRELDGVILTHGHADAMNGIDDLRQWTLHGAIQKNIDIYLSPETMETVASTFPYLVDSIHATGGGDVATFKYNIFDPKKTFSISGLEFTPLKVHHGIYFTTGQPYLCYGFHFGGVSYISDTNFIPPETMDQIKGKTRVFIVDCLREKVTHASHFALHDSIDAAREVKALKTYLVGFAHRLDHYKMVEDLSKLAIIEKMHIGPAFDGLRVDLQDKATITESSYIDQHPTVIYPLVTEKQ</sequence>
<accession>A0A167QEL7</accession>
<evidence type="ECO:0000313" key="3">
    <source>
        <dbReference type="Proteomes" id="UP000077315"/>
    </source>
</evidence>
<name>A0A167QEL7_PHYB8</name>
<dbReference type="SUPFAM" id="SSF56281">
    <property type="entry name" value="Metallo-hydrolase/oxidoreductase"/>
    <property type="match status" value="1"/>
</dbReference>
<proteinExistence type="predicted"/>
<dbReference type="InterPro" id="IPR001279">
    <property type="entry name" value="Metallo-B-lactamas"/>
</dbReference>
<dbReference type="InParanoid" id="A0A167QEL7"/>
<dbReference type="EMBL" id="KV440972">
    <property type="protein sequence ID" value="OAD79589.1"/>
    <property type="molecule type" value="Genomic_DNA"/>
</dbReference>
<dbReference type="FunCoup" id="A0A167QEL7">
    <property type="interactions" value="1"/>
</dbReference>
<gene>
    <name evidence="2" type="ORF">PHYBLDRAFT_162646</name>
</gene>
<dbReference type="PANTHER" id="PTHR42663">
    <property type="entry name" value="HYDROLASE C777.06C-RELATED-RELATED"/>
    <property type="match status" value="1"/>
</dbReference>
<evidence type="ECO:0000313" key="2">
    <source>
        <dbReference type="EMBL" id="OAD79589.1"/>
    </source>
</evidence>
<dbReference type="CDD" id="cd16279">
    <property type="entry name" value="metallo-hydrolase-like_MBL-fold"/>
    <property type="match status" value="1"/>
</dbReference>
<dbReference type="Pfam" id="PF12706">
    <property type="entry name" value="Lactamase_B_2"/>
    <property type="match status" value="1"/>
</dbReference>
<reference evidence="3" key="1">
    <citation type="submission" date="2015-06" db="EMBL/GenBank/DDBJ databases">
        <title>Expansion of signal transduction pathways in fungi by whole-genome duplication.</title>
        <authorList>
            <consortium name="DOE Joint Genome Institute"/>
            <person name="Corrochano L.M."/>
            <person name="Kuo A."/>
            <person name="Marcet-Houben M."/>
            <person name="Polaino S."/>
            <person name="Salamov A."/>
            <person name="Villalobos J.M."/>
            <person name="Alvarez M.I."/>
            <person name="Avalos J."/>
            <person name="Benito E.P."/>
            <person name="Benoit I."/>
            <person name="Burger G."/>
            <person name="Camino L.P."/>
            <person name="Canovas D."/>
            <person name="Cerda-Olmedo E."/>
            <person name="Cheng J.-F."/>
            <person name="Dominguez A."/>
            <person name="Elias M."/>
            <person name="Eslava A.P."/>
            <person name="Glaser F."/>
            <person name="Grimwood J."/>
            <person name="Gutierrez G."/>
            <person name="Heitman J."/>
            <person name="Henrissat B."/>
            <person name="Iturriaga E.A."/>
            <person name="Lang B.F."/>
            <person name="Lavin J.L."/>
            <person name="Lee S."/>
            <person name="Li W."/>
            <person name="Lindquist E."/>
            <person name="Lopez-Garcia S."/>
            <person name="Luque E.M."/>
            <person name="Marcos A.T."/>
            <person name="Martin J."/>
            <person name="McCluskey K."/>
            <person name="Medina H.R."/>
            <person name="Miralles-Duran A."/>
            <person name="Miyazaki A."/>
            <person name="Munoz-Torres E."/>
            <person name="Oguiza J.A."/>
            <person name="Ohm R."/>
            <person name="Olmedo M."/>
            <person name="Orejas M."/>
            <person name="Ortiz-Castellanos L."/>
            <person name="Pisabarro A.G."/>
            <person name="Rodriguez-Romero J."/>
            <person name="Ruiz-Herrera J."/>
            <person name="Ruiz-Vazquez R."/>
            <person name="Sanz C."/>
            <person name="Schackwitz W."/>
            <person name="Schmutz J."/>
            <person name="Shahriari M."/>
            <person name="Shelest E."/>
            <person name="Silva-Franco F."/>
            <person name="Soanes D."/>
            <person name="Syed K."/>
            <person name="Tagua V.G."/>
            <person name="Talbot N.J."/>
            <person name="Thon M."/>
            <person name="De vries R.P."/>
            <person name="Wiebenga A."/>
            <person name="Yadav J.S."/>
            <person name="Braun E.L."/>
            <person name="Baker S."/>
            <person name="Garre V."/>
            <person name="Horwitz B."/>
            <person name="Torres-Martinez S."/>
            <person name="Idnurm A."/>
            <person name="Herrera-Estrella A."/>
            <person name="Gabaldon T."/>
            <person name="Grigoriev I.V."/>
        </authorList>
    </citation>
    <scope>NUCLEOTIDE SEQUENCE [LARGE SCALE GENOMIC DNA]</scope>
    <source>
        <strain evidence="3">NRRL 1555(-)</strain>
    </source>
</reference>
<dbReference type="Proteomes" id="UP000077315">
    <property type="component" value="Unassembled WGS sequence"/>
</dbReference>
<keyword evidence="3" id="KW-1185">Reference proteome</keyword>
<protein>
    <recommendedName>
        <fullName evidence="1">Metallo-beta-lactamase domain-containing protein</fullName>
    </recommendedName>
</protein>
<dbReference type="OrthoDB" id="341300at2759"/>
<dbReference type="PANTHER" id="PTHR42663:SF6">
    <property type="entry name" value="HYDROLASE C777.06C-RELATED"/>
    <property type="match status" value="1"/>
</dbReference>
<dbReference type="STRING" id="763407.A0A167QEL7"/>
<dbReference type="InterPro" id="IPR036866">
    <property type="entry name" value="RibonucZ/Hydroxyglut_hydro"/>
</dbReference>
<dbReference type="AlphaFoldDB" id="A0A167QEL7"/>
<dbReference type="Gene3D" id="3.60.15.10">
    <property type="entry name" value="Ribonuclease Z/Hydroxyacylglutathione hydrolase-like"/>
    <property type="match status" value="1"/>
</dbReference>
<feature type="domain" description="Metallo-beta-lactamase" evidence="1">
    <location>
        <begin position="68"/>
        <end position="264"/>
    </location>
</feature>
<organism evidence="2 3">
    <name type="scientific">Phycomyces blakesleeanus (strain ATCC 8743b / DSM 1359 / FGSC 10004 / NBRC 33097 / NRRL 1555)</name>
    <dbReference type="NCBI Taxonomy" id="763407"/>
    <lineage>
        <taxon>Eukaryota</taxon>
        <taxon>Fungi</taxon>
        <taxon>Fungi incertae sedis</taxon>
        <taxon>Mucoromycota</taxon>
        <taxon>Mucoromycotina</taxon>
        <taxon>Mucoromycetes</taxon>
        <taxon>Mucorales</taxon>
        <taxon>Phycomycetaceae</taxon>
        <taxon>Phycomyces</taxon>
    </lineage>
</organism>